<gene>
    <name evidence="1" type="ORF">SAMN02745174_01326</name>
</gene>
<dbReference type="SUPFAM" id="SSF117074">
    <property type="entry name" value="Hypothetical protein PA1324"/>
    <property type="match status" value="1"/>
</dbReference>
<name>A0A1T4MTL3_9FUSO</name>
<dbReference type="Proteomes" id="UP000191153">
    <property type="component" value="Unassembled WGS sequence"/>
</dbReference>
<dbReference type="InterPro" id="IPR013783">
    <property type="entry name" value="Ig-like_fold"/>
</dbReference>
<organism evidence="1 2">
    <name type="scientific">Cetobacterium ceti</name>
    <dbReference type="NCBI Taxonomy" id="180163"/>
    <lineage>
        <taxon>Bacteria</taxon>
        <taxon>Fusobacteriati</taxon>
        <taxon>Fusobacteriota</taxon>
        <taxon>Fusobacteriia</taxon>
        <taxon>Fusobacteriales</taxon>
        <taxon>Fusobacteriaceae</taxon>
        <taxon>Cetobacterium</taxon>
    </lineage>
</organism>
<dbReference type="RefSeq" id="WP_078693822.1">
    <property type="nucleotide sequence ID" value="NZ_FUWX01000009.1"/>
</dbReference>
<dbReference type="EMBL" id="FUWX01000009">
    <property type="protein sequence ID" value="SJZ70450.1"/>
    <property type="molecule type" value="Genomic_DNA"/>
</dbReference>
<keyword evidence="2" id="KW-1185">Reference proteome</keyword>
<proteinExistence type="predicted"/>
<evidence type="ECO:0000313" key="1">
    <source>
        <dbReference type="EMBL" id="SJZ70450.1"/>
    </source>
</evidence>
<dbReference type="SUPFAM" id="SSF49478">
    <property type="entry name" value="Cna protein B-type domain"/>
    <property type="match status" value="1"/>
</dbReference>
<accession>A0A1T4MTL3</accession>
<evidence type="ECO:0008006" key="3">
    <source>
        <dbReference type="Google" id="ProtNLM"/>
    </source>
</evidence>
<sequence length="845" mass="98314">MKYIVGLLLCLFFTNQIIFGEENTKEEAYIEIISGNLDNDFYMIYFDYNENKPYLGLESLLNFLELDDLKVNLKSKTLEGKYIGQNEKNITVDDDLDFKDEFIKDDDIYISLDDLKKIFPIENITWDSDGLKLILDFKFKLPSQLRSEAENRIRTLENKNKSKEEINADIIMKHKMISSGILKFEYNKQDIEKKEYNLNLAYGSQLFYGDFKISQEIKPESKLNYINLEYNDFLKKNNKLVLGDSYLQLDDYTDIERNIRGFSISKSNLYTYTNNNETVIQGEAYNANLVELLQNGNLIDYKRISGKQNFSFKVSNLSNFTTYIIKIYYNNGKIETREVSILSTNDILKKGNSNYILQGGQSNENHYGQQNYNYLYGITDDLTLGGGFIQGKNSDGVKNEYITSRAIYRTPLKIIPTVIDGKIIYDSKQDLYNYIFKLNQKFLDTTLFFQYDELNGSIMKNKGYEKYYNLGLSRGFGKISIALGKENKKYEGNVDNNYYLNFEYNTFSNISLFLENSYEKDNQGLEKYKMDFKSSYSGFSYLYTIFEMKYEKDTPGDREYSLRITKKNNDDHKYNNFDFGITLKYDTVEKFTYGIDFTYRFDGDSIYIETPFNRDEDKNTMGLNVEKSFLLKEPLRKINTKNIDDMWIEGTVFLDENGNGIQDKNEEGLPNVEVNIGTEKRNTDKYGRYIIGNLSSKELQTVEINGETIDAMMKPEKENIIVKGVASSGVTVNIPIAAVSVITGNIQINEFLSDEEFLKLLSKTEIILLKNNKIIKKVFPEFDGYYYLEDVLPGEYQLKVDYKGNLPVKLLNSEKNIKIDSDLEGKDYEENNFKFDVKNLITKEK</sequence>
<protein>
    <recommendedName>
        <fullName evidence="3">SD-repeat containing protein B domain-containing protein</fullName>
    </recommendedName>
</protein>
<dbReference type="Gene3D" id="2.60.40.10">
    <property type="entry name" value="Immunoglobulins"/>
    <property type="match status" value="1"/>
</dbReference>
<dbReference type="OrthoDB" id="83471at2"/>
<dbReference type="AlphaFoldDB" id="A0A1T4MTL3"/>
<dbReference type="STRING" id="180163.SAMN02745174_01326"/>
<reference evidence="1 2" key="1">
    <citation type="submission" date="2017-02" db="EMBL/GenBank/DDBJ databases">
        <authorList>
            <person name="Peterson S.W."/>
        </authorList>
    </citation>
    <scope>NUCLEOTIDE SEQUENCE [LARGE SCALE GENOMIC DNA]</scope>
    <source>
        <strain evidence="1 2">ATCC 700028</strain>
    </source>
</reference>
<evidence type="ECO:0000313" key="2">
    <source>
        <dbReference type="Proteomes" id="UP000191153"/>
    </source>
</evidence>